<dbReference type="PANTHER" id="PTHR33138">
    <property type="entry name" value="OS01G0690200 PROTEIN"/>
    <property type="match status" value="1"/>
</dbReference>
<evidence type="ECO:0000313" key="5">
    <source>
        <dbReference type="Proteomes" id="UP000053144"/>
    </source>
</evidence>
<evidence type="ECO:0000259" key="3">
    <source>
        <dbReference type="Pfam" id="PF14380"/>
    </source>
</evidence>
<dbReference type="AlphaFoldDB" id="A0A0L9T707"/>
<feature type="domain" description="Wall-associated receptor kinase C-terminal" evidence="3">
    <location>
        <begin position="167"/>
        <end position="234"/>
    </location>
</feature>
<name>A0A0L9T707_PHAAN</name>
<feature type="signal peptide" evidence="2">
    <location>
        <begin position="1"/>
        <end position="32"/>
    </location>
</feature>
<reference evidence="5" key="1">
    <citation type="journal article" date="2015" name="Proc. Natl. Acad. Sci. U.S.A.">
        <title>Genome sequencing of adzuki bean (Vigna angularis) provides insight into high starch and low fat accumulation and domestication.</title>
        <authorList>
            <person name="Yang K."/>
            <person name="Tian Z."/>
            <person name="Chen C."/>
            <person name="Luo L."/>
            <person name="Zhao B."/>
            <person name="Wang Z."/>
            <person name="Yu L."/>
            <person name="Li Y."/>
            <person name="Sun Y."/>
            <person name="Li W."/>
            <person name="Chen Y."/>
            <person name="Li Y."/>
            <person name="Zhang Y."/>
            <person name="Ai D."/>
            <person name="Zhao J."/>
            <person name="Shang C."/>
            <person name="Ma Y."/>
            <person name="Wu B."/>
            <person name="Wang M."/>
            <person name="Gao L."/>
            <person name="Sun D."/>
            <person name="Zhang P."/>
            <person name="Guo F."/>
            <person name="Wang W."/>
            <person name="Li Y."/>
            <person name="Wang J."/>
            <person name="Varshney R.K."/>
            <person name="Wang J."/>
            <person name="Ling H.Q."/>
            <person name="Wan P."/>
        </authorList>
    </citation>
    <scope>NUCLEOTIDE SEQUENCE</scope>
    <source>
        <strain evidence="5">cv. Jingnong 6</strain>
    </source>
</reference>
<feature type="chain" id="PRO_5005594732" description="Wall-associated receptor kinase C-terminal domain-containing protein" evidence="2">
    <location>
        <begin position="33"/>
        <end position="277"/>
    </location>
</feature>
<dbReference type="Proteomes" id="UP000053144">
    <property type="component" value="Unassembled WGS sequence"/>
</dbReference>
<sequence>MDEKHSHIHTTPYAFALTLSFLLLIALPYSHSQPPPPPCAEQSYMCSINVSDILDPVWKQIPPSLCIGTDPLPQLSCSDPYESQNFTLKKVNYITDTMTVVPTHTVNVCSSDFFHIYDNLKNSLLQHYKSLFNVTVFFDGCPLDIPNFPSERRFKCGDAVYYFREEGEQFYIHPSLEYCKKSLLVPIAASLDDYDNKDGGAEVLKEALRDGFQVSYSLPQDCSRCNQSIRNCWSGGYEGHVVSCNYYCPNQYCSSKSSGMSSLLSYILHIIATKSSF</sequence>
<accession>A0A0L9T707</accession>
<evidence type="ECO:0000256" key="2">
    <source>
        <dbReference type="SAM" id="SignalP"/>
    </source>
</evidence>
<dbReference type="PANTHER" id="PTHR33138:SF74">
    <property type="entry name" value="WALL-ASSOCIATED RECEPTOR KINASE, GALACTURONAN-BINDING DOMAIN-CONTAINING PROTEIN-RELATED"/>
    <property type="match status" value="1"/>
</dbReference>
<keyword evidence="1" id="KW-0325">Glycoprotein</keyword>
<gene>
    <name evidence="4" type="ORF">LR48_Vigan232s001300</name>
</gene>
<dbReference type="InterPro" id="IPR032872">
    <property type="entry name" value="WAK_assoc_C"/>
</dbReference>
<protein>
    <recommendedName>
        <fullName evidence="3">Wall-associated receptor kinase C-terminal domain-containing protein</fullName>
    </recommendedName>
</protein>
<organism evidence="4 5">
    <name type="scientific">Phaseolus angularis</name>
    <name type="common">Azuki bean</name>
    <name type="synonym">Vigna angularis</name>
    <dbReference type="NCBI Taxonomy" id="3914"/>
    <lineage>
        <taxon>Eukaryota</taxon>
        <taxon>Viridiplantae</taxon>
        <taxon>Streptophyta</taxon>
        <taxon>Embryophyta</taxon>
        <taxon>Tracheophyta</taxon>
        <taxon>Spermatophyta</taxon>
        <taxon>Magnoliopsida</taxon>
        <taxon>eudicotyledons</taxon>
        <taxon>Gunneridae</taxon>
        <taxon>Pentapetalae</taxon>
        <taxon>rosids</taxon>
        <taxon>fabids</taxon>
        <taxon>Fabales</taxon>
        <taxon>Fabaceae</taxon>
        <taxon>Papilionoideae</taxon>
        <taxon>50 kb inversion clade</taxon>
        <taxon>NPAAA clade</taxon>
        <taxon>indigoferoid/millettioid clade</taxon>
        <taxon>Phaseoleae</taxon>
        <taxon>Vigna</taxon>
    </lineage>
</organism>
<dbReference type="EMBL" id="KQ258306">
    <property type="protein sequence ID" value="KOM26126.1"/>
    <property type="molecule type" value="Genomic_DNA"/>
</dbReference>
<dbReference type="Gramene" id="KOM26126">
    <property type="protein sequence ID" value="KOM26126"/>
    <property type="gene ID" value="LR48_Vigan232s001300"/>
</dbReference>
<evidence type="ECO:0000313" key="4">
    <source>
        <dbReference type="EMBL" id="KOM26126.1"/>
    </source>
</evidence>
<proteinExistence type="predicted"/>
<dbReference type="Pfam" id="PF14380">
    <property type="entry name" value="WAK_assoc"/>
    <property type="match status" value="1"/>
</dbReference>
<keyword evidence="2" id="KW-0732">Signal</keyword>
<evidence type="ECO:0000256" key="1">
    <source>
        <dbReference type="ARBA" id="ARBA00023180"/>
    </source>
</evidence>